<keyword evidence="2" id="KW-1185">Reference proteome</keyword>
<organism evidence="1 2">
    <name type="scientific">Acetobacterium paludosum</name>
    <dbReference type="NCBI Taxonomy" id="52693"/>
    <lineage>
        <taxon>Bacteria</taxon>
        <taxon>Bacillati</taxon>
        <taxon>Bacillota</taxon>
        <taxon>Clostridia</taxon>
        <taxon>Eubacteriales</taxon>
        <taxon>Eubacteriaceae</taxon>
        <taxon>Acetobacterium</taxon>
    </lineage>
</organism>
<name>A0A923HWA5_9FIRM</name>
<dbReference type="Proteomes" id="UP000616595">
    <property type="component" value="Unassembled WGS sequence"/>
</dbReference>
<evidence type="ECO:0000313" key="1">
    <source>
        <dbReference type="EMBL" id="MBC3889471.1"/>
    </source>
</evidence>
<comment type="caution">
    <text evidence="1">The sequence shown here is derived from an EMBL/GenBank/DDBJ whole genome shotgun (WGS) entry which is preliminary data.</text>
</comment>
<sequence>MMHERQCTVCGMIFDVDYPADEKTFRCCYCSQPMALSRAMKSLRRMQRKLYVFN</sequence>
<accession>A0A923HWA5</accession>
<gene>
    <name evidence="1" type="ORF">GH810_14240</name>
</gene>
<reference evidence="1" key="1">
    <citation type="submission" date="2019-10" db="EMBL/GenBank/DDBJ databases">
        <authorList>
            <person name="Ross D.E."/>
            <person name="Gulliver D."/>
        </authorList>
    </citation>
    <scope>NUCLEOTIDE SEQUENCE</scope>
    <source>
        <strain evidence="1">DER-2019</strain>
    </source>
</reference>
<dbReference type="AlphaFoldDB" id="A0A923HWA5"/>
<reference evidence="1" key="2">
    <citation type="submission" date="2020-10" db="EMBL/GenBank/DDBJ databases">
        <title>Comparative genomics of the Acetobacterium genus.</title>
        <authorList>
            <person name="Marshall C."/>
            <person name="May H."/>
            <person name="Norman S."/>
        </authorList>
    </citation>
    <scope>NUCLEOTIDE SEQUENCE</scope>
    <source>
        <strain evidence="1">DER-2019</strain>
    </source>
</reference>
<protein>
    <submittedName>
        <fullName evidence="1">Uncharacterized protein</fullName>
    </submittedName>
</protein>
<proteinExistence type="predicted"/>
<evidence type="ECO:0000313" key="2">
    <source>
        <dbReference type="Proteomes" id="UP000616595"/>
    </source>
</evidence>
<dbReference type="RefSeq" id="WP_170254033.1">
    <property type="nucleotide sequence ID" value="NZ_RXYA01000018.1"/>
</dbReference>
<dbReference type="EMBL" id="WJBD01000019">
    <property type="protein sequence ID" value="MBC3889471.1"/>
    <property type="molecule type" value="Genomic_DNA"/>
</dbReference>